<gene>
    <name evidence="2" type="ORF">FTV88_0627</name>
</gene>
<keyword evidence="3" id="KW-1185">Reference proteome</keyword>
<evidence type="ECO:0000313" key="3">
    <source>
        <dbReference type="Proteomes" id="UP000366051"/>
    </source>
</evidence>
<evidence type="ECO:0000256" key="1">
    <source>
        <dbReference type="SAM" id="Phobius"/>
    </source>
</evidence>
<organism evidence="2 3">
    <name type="scientific">Heliorestis convoluta</name>
    <dbReference type="NCBI Taxonomy" id="356322"/>
    <lineage>
        <taxon>Bacteria</taxon>
        <taxon>Bacillati</taxon>
        <taxon>Bacillota</taxon>
        <taxon>Clostridia</taxon>
        <taxon>Eubacteriales</taxon>
        <taxon>Heliobacteriaceae</taxon>
        <taxon>Heliorestis</taxon>
    </lineage>
</organism>
<dbReference type="EMBL" id="CP045875">
    <property type="protein sequence ID" value="QGG46806.1"/>
    <property type="molecule type" value="Genomic_DNA"/>
</dbReference>
<accession>A0A5Q2MZY8</accession>
<protein>
    <submittedName>
        <fullName evidence="2">Uncharacterized protein</fullName>
    </submittedName>
</protein>
<dbReference type="Proteomes" id="UP000366051">
    <property type="component" value="Chromosome"/>
</dbReference>
<keyword evidence="1" id="KW-0812">Transmembrane</keyword>
<keyword evidence="1" id="KW-0472">Membrane</keyword>
<dbReference type="AlphaFoldDB" id="A0A5Q2MZY8"/>
<proteinExistence type="predicted"/>
<dbReference type="KEGG" id="hcv:FTV88_0627"/>
<feature type="transmembrane region" description="Helical" evidence="1">
    <location>
        <begin position="16"/>
        <end position="38"/>
    </location>
</feature>
<reference evidence="3" key="1">
    <citation type="submission" date="2019-11" db="EMBL/GenBank/DDBJ databases">
        <title>Genome sequence of Heliorestis convoluta strain HH, an alkaliphilic and minimalistic phototrophic bacterium from a soda lake in Egypt.</title>
        <authorList>
            <person name="Dewey E.D."/>
            <person name="Stokes L.M."/>
            <person name="Burchell B.M."/>
            <person name="Shaffer K.N."/>
            <person name="Huntington A.M."/>
            <person name="Baker J.M."/>
            <person name="Nadendla S."/>
            <person name="Giglio M.G."/>
            <person name="Touchman J.W."/>
            <person name="Blankenship R.E."/>
            <person name="Madigan M.T."/>
            <person name="Sattley W.M."/>
        </authorList>
    </citation>
    <scope>NUCLEOTIDE SEQUENCE [LARGE SCALE GENOMIC DNA]</scope>
    <source>
        <strain evidence="3">HH</strain>
    </source>
</reference>
<name>A0A5Q2MZY8_9FIRM</name>
<evidence type="ECO:0000313" key="2">
    <source>
        <dbReference type="EMBL" id="QGG46806.1"/>
    </source>
</evidence>
<keyword evidence="1" id="KW-1133">Transmembrane helix</keyword>
<sequence>MLYSAEALRVGRRAKFTFYALLLECLCFCVAFFEQYFYRYAINTPSLLKSEGVFYFY</sequence>